<evidence type="ECO:0008006" key="4">
    <source>
        <dbReference type="Google" id="ProtNLM"/>
    </source>
</evidence>
<sequence>MHLSHLDFPAGGPSSKHTKIDESGPFTCPGTETGSEAKKPWKDNVPEEVLNQIGEVEVKRQVVIHNLVAKEMEYLEQLVLLESDFLRPLTEWVTEKEKEKEREQGAGMSTGVDPAHVSLLSFAAAASPLPTPSMVVSSSGSSGLPLSLSSSVPLNHCQMAAHHY</sequence>
<dbReference type="SUPFAM" id="SSF48065">
    <property type="entry name" value="DBL homology domain (DH-domain)"/>
    <property type="match status" value="1"/>
</dbReference>
<organism evidence="2 3">
    <name type="scientific">Collybiopsis luxurians FD-317 M1</name>
    <dbReference type="NCBI Taxonomy" id="944289"/>
    <lineage>
        <taxon>Eukaryota</taxon>
        <taxon>Fungi</taxon>
        <taxon>Dikarya</taxon>
        <taxon>Basidiomycota</taxon>
        <taxon>Agaricomycotina</taxon>
        <taxon>Agaricomycetes</taxon>
        <taxon>Agaricomycetidae</taxon>
        <taxon>Agaricales</taxon>
        <taxon>Marasmiineae</taxon>
        <taxon>Omphalotaceae</taxon>
        <taxon>Collybiopsis</taxon>
        <taxon>Collybiopsis luxurians</taxon>
    </lineage>
</organism>
<gene>
    <name evidence="2" type="ORF">GYMLUDRAFT_64385</name>
</gene>
<evidence type="ECO:0000313" key="3">
    <source>
        <dbReference type="Proteomes" id="UP000053593"/>
    </source>
</evidence>
<feature type="region of interest" description="Disordered" evidence="1">
    <location>
        <begin position="1"/>
        <end position="43"/>
    </location>
</feature>
<dbReference type="Gene3D" id="1.20.900.10">
    <property type="entry name" value="Dbl homology (DH) domain"/>
    <property type="match status" value="1"/>
</dbReference>
<dbReference type="InterPro" id="IPR035899">
    <property type="entry name" value="DBL_dom_sf"/>
</dbReference>
<accession>A0A0D0BRB4</accession>
<keyword evidence="3" id="KW-1185">Reference proteome</keyword>
<evidence type="ECO:0000256" key="1">
    <source>
        <dbReference type="SAM" id="MobiDB-lite"/>
    </source>
</evidence>
<dbReference type="Proteomes" id="UP000053593">
    <property type="component" value="Unassembled WGS sequence"/>
</dbReference>
<reference evidence="2 3" key="1">
    <citation type="submission" date="2014-04" db="EMBL/GenBank/DDBJ databases">
        <title>Evolutionary Origins and Diversification of the Mycorrhizal Mutualists.</title>
        <authorList>
            <consortium name="DOE Joint Genome Institute"/>
            <consortium name="Mycorrhizal Genomics Consortium"/>
            <person name="Kohler A."/>
            <person name="Kuo A."/>
            <person name="Nagy L.G."/>
            <person name="Floudas D."/>
            <person name="Copeland A."/>
            <person name="Barry K.W."/>
            <person name="Cichocki N."/>
            <person name="Veneault-Fourrey C."/>
            <person name="LaButti K."/>
            <person name="Lindquist E.A."/>
            <person name="Lipzen A."/>
            <person name="Lundell T."/>
            <person name="Morin E."/>
            <person name="Murat C."/>
            <person name="Riley R."/>
            <person name="Ohm R."/>
            <person name="Sun H."/>
            <person name="Tunlid A."/>
            <person name="Henrissat B."/>
            <person name="Grigoriev I.V."/>
            <person name="Hibbett D.S."/>
            <person name="Martin F."/>
        </authorList>
    </citation>
    <scope>NUCLEOTIDE SEQUENCE [LARGE SCALE GENOMIC DNA]</scope>
    <source>
        <strain evidence="2 3">FD-317 M1</strain>
    </source>
</reference>
<proteinExistence type="predicted"/>
<dbReference type="AlphaFoldDB" id="A0A0D0BRB4"/>
<name>A0A0D0BRB4_9AGAR</name>
<dbReference type="EMBL" id="KN834847">
    <property type="protein sequence ID" value="KIK52179.1"/>
    <property type="molecule type" value="Genomic_DNA"/>
</dbReference>
<evidence type="ECO:0000313" key="2">
    <source>
        <dbReference type="EMBL" id="KIK52179.1"/>
    </source>
</evidence>
<dbReference type="HOGENOM" id="CLU_1619232_0_0_1"/>
<protein>
    <recommendedName>
        <fullName evidence="4">DH domain-containing protein</fullName>
    </recommendedName>
</protein>